<dbReference type="GO" id="GO:0030288">
    <property type="term" value="C:outer membrane-bounded periplasmic space"/>
    <property type="evidence" value="ECO:0007669"/>
    <property type="project" value="InterPro"/>
</dbReference>
<keyword evidence="4" id="KW-1185">Reference proteome</keyword>
<proteinExistence type="predicted"/>
<evidence type="ECO:0000313" key="3">
    <source>
        <dbReference type="EMBL" id="MBP2079563.1"/>
    </source>
</evidence>
<dbReference type="EMBL" id="JAGGMB010000018">
    <property type="protein sequence ID" value="MBP2079563.1"/>
    <property type="molecule type" value="Genomic_DNA"/>
</dbReference>
<dbReference type="InterPro" id="IPR038404">
    <property type="entry name" value="TRAP_DctP_sf"/>
</dbReference>
<dbReference type="GO" id="GO:0055085">
    <property type="term" value="P:transmembrane transport"/>
    <property type="evidence" value="ECO:0007669"/>
    <property type="project" value="InterPro"/>
</dbReference>
<dbReference type="NCBIfam" id="TIGR00787">
    <property type="entry name" value="dctP"/>
    <property type="match status" value="1"/>
</dbReference>
<dbReference type="Pfam" id="PF03480">
    <property type="entry name" value="DctP"/>
    <property type="match status" value="1"/>
</dbReference>
<dbReference type="PIRSF" id="PIRSF006470">
    <property type="entry name" value="DctB"/>
    <property type="match status" value="1"/>
</dbReference>
<comment type="caution">
    <text evidence="3">The sequence shown here is derived from an EMBL/GenBank/DDBJ whole genome shotgun (WGS) entry which is preliminary data.</text>
</comment>
<sequence length="334" mass="37516">MKKSVITLFTLLLLFILAGCQAAAEKSGAMELKLAHNQTLDHPVHISLVEFGRLVEEKSNGDIKIRIYPNAQLGSEREVTELTQTGAVDLAKVSASALEAFESDYSIFSLPYVFEDYDMFEKVMNNENVTDKLYNQTEGMGFIGLTYYNAGERHLYTKNREVNDIPDMKGLKVRVQPSQTSVQMIEALGGIPTAMAYGEVYTAIQSGVIDAAENNETALVGNNHGEVAKYYMYTGHQIVPDMFIMNANRFNQLSEEHQEIIKEAAKESTVFHEDVWAKTVQEQTETAKNEMGVNFIDVDKSPFIEAVQPLHENYSNNENTAEIYQLIQEAKKDE</sequence>
<evidence type="ECO:0000313" key="4">
    <source>
        <dbReference type="Proteomes" id="UP001138793"/>
    </source>
</evidence>
<keyword evidence="3" id="KW-0675">Receptor</keyword>
<dbReference type="AlphaFoldDB" id="A0A9X0YVR2"/>
<accession>A0A9X0YVR2</accession>
<reference evidence="3" key="1">
    <citation type="submission" date="2021-03" db="EMBL/GenBank/DDBJ databases">
        <title>Genomic Encyclopedia of Type Strains, Phase IV (KMG-IV): sequencing the most valuable type-strain genomes for metagenomic binning, comparative biology and taxonomic classification.</title>
        <authorList>
            <person name="Goeker M."/>
        </authorList>
    </citation>
    <scope>NUCLEOTIDE SEQUENCE</scope>
    <source>
        <strain evidence="3">DSM 107338</strain>
    </source>
</reference>
<dbReference type="PROSITE" id="PS51257">
    <property type="entry name" value="PROKAR_LIPOPROTEIN"/>
    <property type="match status" value="1"/>
</dbReference>
<dbReference type="PANTHER" id="PTHR33376:SF2">
    <property type="entry name" value="DICARBOXYLATE-BINDING PERIPLASMIC PROTEIN"/>
    <property type="match status" value="1"/>
</dbReference>
<gene>
    <name evidence="3" type="ORF">J2Z64_003862</name>
</gene>
<evidence type="ECO:0000256" key="1">
    <source>
        <dbReference type="ARBA" id="ARBA00022729"/>
    </source>
</evidence>
<organism evidence="3 4">
    <name type="scientific">Oceanobacillus polygoni</name>
    <dbReference type="NCBI Taxonomy" id="1235259"/>
    <lineage>
        <taxon>Bacteria</taxon>
        <taxon>Bacillati</taxon>
        <taxon>Bacillota</taxon>
        <taxon>Bacilli</taxon>
        <taxon>Bacillales</taxon>
        <taxon>Bacillaceae</taxon>
        <taxon>Oceanobacillus</taxon>
    </lineage>
</organism>
<dbReference type="InterPro" id="IPR018389">
    <property type="entry name" value="DctP_fam"/>
</dbReference>
<name>A0A9X0YVR2_9BACI</name>
<protein>
    <submittedName>
        <fullName evidence="3">Tripartite ATP-independent transporter DctP family solute receptor</fullName>
    </submittedName>
</protein>
<dbReference type="Gene3D" id="3.40.190.170">
    <property type="entry name" value="Bacterial extracellular solute-binding protein, family 7"/>
    <property type="match status" value="1"/>
</dbReference>
<dbReference type="InterPro" id="IPR004682">
    <property type="entry name" value="TRAP_DctP"/>
</dbReference>
<feature type="signal peptide" evidence="2">
    <location>
        <begin position="1"/>
        <end position="22"/>
    </location>
</feature>
<dbReference type="CDD" id="cd13671">
    <property type="entry name" value="PBP2_TRAP_SBP_like_3"/>
    <property type="match status" value="1"/>
</dbReference>
<feature type="chain" id="PRO_5040929210" evidence="2">
    <location>
        <begin position="23"/>
        <end position="334"/>
    </location>
</feature>
<dbReference type="GO" id="GO:0030246">
    <property type="term" value="F:carbohydrate binding"/>
    <property type="evidence" value="ECO:0007669"/>
    <property type="project" value="TreeGrafter"/>
</dbReference>
<dbReference type="Proteomes" id="UP001138793">
    <property type="component" value="Unassembled WGS sequence"/>
</dbReference>
<dbReference type="PANTHER" id="PTHR33376">
    <property type="match status" value="1"/>
</dbReference>
<dbReference type="NCBIfam" id="NF037995">
    <property type="entry name" value="TRAP_S1"/>
    <property type="match status" value="1"/>
</dbReference>
<dbReference type="SUPFAM" id="SSF53850">
    <property type="entry name" value="Periplasmic binding protein-like II"/>
    <property type="match status" value="1"/>
</dbReference>
<evidence type="ECO:0000256" key="2">
    <source>
        <dbReference type="SAM" id="SignalP"/>
    </source>
</evidence>
<keyword evidence="1 2" id="KW-0732">Signal</keyword>